<protein>
    <submittedName>
        <fullName evidence="4">XRE family transcriptional regulator</fullName>
    </submittedName>
</protein>
<dbReference type="GO" id="GO:0003677">
    <property type="term" value="F:DNA binding"/>
    <property type="evidence" value="ECO:0007669"/>
    <property type="project" value="InterPro"/>
</dbReference>
<comment type="caution">
    <text evidence="4">The sequence shown here is derived from an EMBL/GenBank/DDBJ whole genome shotgun (WGS) entry which is preliminary data.</text>
</comment>
<feature type="region of interest" description="Disordered" evidence="2">
    <location>
        <begin position="1"/>
        <end position="52"/>
    </location>
</feature>
<name>A0A4Q8LXP2_9GAMM</name>
<feature type="domain" description="HTH cro/C1-type" evidence="3">
    <location>
        <begin position="163"/>
        <end position="200"/>
    </location>
</feature>
<feature type="coiled-coil region" evidence="1">
    <location>
        <begin position="89"/>
        <end position="130"/>
    </location>
</feature>
<evidence type="ECO:0000313" key="5">
    <source>
        <dbReference type="Proteomes" id="UP000292087"/>
    </source>
</evidence>
<dbReference type="Gene3D" id="1.10.260.40">
    <property type="entry name" value="lambda repressor-like DNA-binding domains"/>
    <property type="match status" value="1"/>
</dbReference>
<dbReference type="CDD" id="cd00093">
    <property type="entry name" value="HTH_XRE"/>
    <property type="match status" value="1"/>
</dbReference>
<dbReference type="SMART" id="SM00530">
    <property type="entry name" value="HTH_XRE"/>
    <property type="match status" value="1"/>
</dbReference>
<gene>
    <name evidence="4" type="ORF">EA656_00515</name>
</gene>
<evidence type="ECO:0000256" key="1">
    <source>
        <dbReference type="SAM" id="Coils"/>
    </source>
</evidence>
<dbReference type="Pfam" id="PF01381">
    <property type="entry name" value="HTH_3"/>
    <property type="match status" value="1"/>
</dbReference>
<dbReference type="InterPro" id="IPR010982">
    <property type="entry name" value="Lambda_DNA-bd_dom_sf"/>
</dbReference>
<organism evidence="4 5">
    <name type="scientific">Pseudoxanthomonas winnipegensis</name>
    <dbReference type="NCBI Taxonomy" id="2480810"/>
    <lineage>
        <taxon>Bacteria</taxon>
        <taxon>Pseudomonadati</taxon>
        <taxon>Pseudomonadota</taxon>
        <taxon>Gammaproteobacteria</taxon>
        <taxon>Lysobacterales</taxon>
        <taxon>Lysobacteraceae</taxon>
        <taxon>Pseudoxanthomonas</taxon>
    </lineage>
</organism>
<evidence type="ECO:0000256" key="2">
    <source>
        <dbReference type="SAM" id="MobiDB-lite"/>
    </source>
</evidence>
<dbReference type="EMBL" id="SHMF01000001">
    <property type="protein sequence ID" value="TAA37196.1"/>
    <property type="molecule type" value="Genomic_DNA"/>
</dbReference>
<feature type="compositionally biased region" description="Basic and acidic residues" evidence="2">
    <location>
        <begin position="38"/>
        <end position="47"/>
    </location>
</feature>
<reference evidence="4 5" key="1">
    <citation type="submission" date="2019-02" db="EMBL/GenBank/DDBJ databases">
        <title>WGS of Pseudoxanthomonas species novum from clinical isolates.</title>
        <authorList>
            <person name="Bernier A.-M."/>
            <person name="Bernard K."/>
            <person name="Vachon A."/>
        </authorList>
    </citation>
    <scope>NUCLEOTIDE SEQUENCE [LARGE SCALE GENOMIC DNA]</scope>
    <source>
        <strain evidence="4 5">NML140781</strain>
    </source>
</reference>
<keyword evidence="1" id="KW-0175">Coiled coil</keyword>
<sequence>MRVHQSQPQGGAGIRKRAVPSPATGTVPCRPARAPRGSRRDSQDRGSGRLTLGRNDLWRRTFRRYLGVPELSRRHPAGHAQHYVGKSEEQKLREQLQGAADDLARARMARDLANEEVEKVRKAHNRMRQRVMNGVCPCCNRTFENLRRHMHDKHPEFGQPETLAALRKAFGLTQRDVAAEAGVNPSYVSLYENGKPVPSVAGARLDSWLQHQEPRRAKGGRA</sequence>
<proteinExistence type="predicted"/>
<evidence type="ECO:0000259" key="3">
    <source>
        <dbReference type="PROSITE" id="PS50943"/>
    </source>
</evidence>
<accession>A0A4Q8LXP2</accession>
<dbReference type="InterPro" id="IPR001387">
    <property type="entry name" value="Cro/C1-type_HTH"/>
</dbReference>
<evidence type="ECO:0000313" key="4">
    <source>
        <dbReference type="EMBL" id="TAA37196.1"/>
    </source>
</evidence>
<dbReference type="PROSITE" id="PS50943">
    <property type="entry name" value="HTH_CROC1"/>
    <property type="match status" value="1"/>
</dbReference>
<dbReference type="Proteomes" id="UP000292087">
    <property type="component" value="Unassembled WGS sequence"/>
</dbReference>
<dbReference type="SUPFAM" id="SSF47413">
    <property type="entry name" value="lambda repressor-like DNA-binding domains"/>
    <property type="match status" value="1"/>
</dbReference>
<dbReference type="AlphaFoldDB" id="A0A4Q8LXP2"/>